<dbReference type="AlphaFoldDB" id="A0A9P5NX22"/>
<keyword evidence="5 7" id="KW-0808">Transferase</keyword>
<dbReference type="InterPro" id="IPR007269">
    <property type="entry name" value="ICMT_MeTrfase"/>
</dbReference>
<comment type="similarity">
    <text evidence="5">Belongs to the class VI-like SAM-binding methyltransferase superfamily. Isoprenylcysteine carboxyl methyltransferase family.</text>
</comment>
<dbReference type="OrthoDB" id="422086at2759"/>
<accession>A0A9P5NX22</accession>
<evidence type="ECO:0000256" key="5">
    <source>
        <dbReference type="RuleBase" id="RU362022"/>
    </source>
</evidence>
<feature type="signal peptide" evidence="6">
    <location>
        <begin position="1"/>
        <end position="16"/>
    </location>
</feature>
<keyword evidence="4" id="KW-0472">Membrane</keyword>
<evidence type="ECO:0000256" key="3">
    <source>
        <dbReference type="ARBA" id="ARBA00022989"/>
    </source>
</evidence>
<dbReference type="GO" id="GO:0004671">
    <property type="term" value="F:protein C-terminal S-isoprenylcysteine carboxyl O-methyltransferase activity"/>
    <property type="evidence" value="ECO:0007669"/>
    <property type="project" value="UniProtKB-EC"/>
</dbReference>
<keyword evidence="8" id="KW-1185">Reference proteome</keyword>
<keyword evidence="5 7" id="KW-0489">Methyltransferase</keyword>
<comment type="catalytic activity">
    <reaction evidence="5">
        <text>[protein]-C-terminal S-[(2E,6E)-farnesyl]-L-cysteine + S-adenosyl-L-methionine = [protein]-C-terminal S-[(2E,6E)-farnesyl]-L-cysteine methyl ester + S-adenosyl-L-homocysteine</text>
        <dbReference type="Rhea" id="RHEA:21672"/>
        <dbReference type="Rhea" id="RHEA-COMP:12125"/>
        <dbReference type="Rhea" id="RHEA-COMP:12126"/>
        <dbReference type="ChEBI" id="CHEBI:57856"/>
        <dbReference type="ChEBI" id="CHEBI:59789"/>
        <dbReference type="ChEBI" id="CHEBI:90510"/>
        <dbReference type="ChEBI" id="CHEBI:90511"/>
        <dbReference type="EC" id="2.1.1.100"/>
    </reaction>
</comment>
<proteinExistence type="inferred from homology"/>
<comment type="subcellular location">
    <subcellularLocation>
        <location evidence="5">Endoplasmic reticulum membrane</location>
        <topology evidence="5">Multi-pass membrane protein</topology>
    </subcellularLocation>
    <subcellularLocation>
        <location evidence="1">Membrane</location>
        <topology evidence="1">Multi-pass membrane protein</topology>
    </subcellularLocation>
</comment>
<protein>
    <recommendedName>
        <fullName evidence="5">Protein-S-isoprenylcysteine O-methyltransferase</fullName>
        <ecNumber evidence="5">2.1.1.100</ecNumber>
    </recommendedName>
</protein>
<keyword evidence="2" id="KW-0812">Transmembrane</keyword>
<dbReference type="Proteomes" id="UP000724874">
    <property type="component" value="Unassembled WGS sequence"/>
</dbReference>
<name>A0A9P5NX22_GYMJU</name>
<dbReference type="EC" id="2.1.1.100" evidence="5"/>
<evidence type="ECO:0000313" key="7">
    <source>
        <dbReference type="EMBL" id="KAF8908156.1"/>
    </source>
</evidence>
<dbReference type="EMBL" id="JADNYJ010000012">
    <property type="protein sequence ID" value="KAF8908156.1"/>
    <property type="molecule type" value="Genomic_DNA"/>
</dbReference>
<organism evidence="7 8">
    <name type="scientific">Gymnopilus junonius</name>
    <name type="common">Spectacular rustgill mushroom</name>
    <name type="synonym">Gymnopilus spectabilis subsp. junonius</name>
    <dbReference type="NCBI Taxonomy" id="109634"/>
    <lineage>
        <taxon>Eukaryota</taxon>
        <taxon>Fungi</taxon>
        <taxon>Dikarya</taxon>
        <taxon>Basidiomycota</taxon>
        <taxon>Agaricomycotina</taxon>
        <taxon>Agaricomycetes</taxon>
        <taxon>Agaricomycetidae</taxon>
        <taxon>Agaricales</taxon>
        <taxon>Agaricineae</taxon>
        <taxon>Hymenogastraceae</taxon>
        <taxon>Gymnopilus</taxon>
    </lineage>
</organism>
<keyword evidence="5" id="KW-0949">S-adenosyl-L-methionine</keyword>
<sequence length="165" mass="18684">MCWIGVLCNTFHFVSHHLLCSFTENGWVSVNLQSQISSSGATLRNWCFRTLGQLFTFEITIRPKHELVTHGPYAWVRHPSYTGVYLTLGGATLVLGSPQTWISGHFIRTPIGAFLAGFWLLKCAFAFHGMCVRLRAEDEVLKKTFGPEWEDYANQVPYKFIPGVV</sequence>
<dbReference type="PANTHER" id="PTHR12714:SF9">
    <property type="entry name" value="PROTEIN-S-ISOPRENYLCYSTEINE O-METHYLTRANSFERASE"/>
    <property type="match status" value="1"/>
</dbReference>
<reference evidence="7" key="1">
    <citation type="submission" date="2020-11" db="EMBL/GenBank/DDBJ databases">
        <authorList>
            <consortium name="DOE Joint Genome Institute"/>
            <person name="Ahrendt S."/>
            <person name="Riley R."/>
            <person name="Andreopoulos W."/>
            <person name="LaButti K."/>
            <person name="Pangilinan J."/>
            <person name="Ruiz-duenas F.J."/>
            <person name="Barrasa J.M."/>
            <person name="Sanchez-Garcia M."/>
            <person name="Camarero S."/>
            <person name="Miyauchi S."/>
            <person name="Serrano A."/>
            <person name="Linde D."/>
            <person name="Babiker R."/>
            <person name="Drula E."/>
            <person name="Ayuso-Fernandez I."/>
            <person name="Pacheco R."/>
            <person name="Padilla G."/>
            <person name="Ferreira P."/>
            <person name="Barriuso J."/>
            <person name="Kellner H."/>
            <person name="Castanera R."/>
            <person name="Alfaro M."/>
            <person name="Ramirez L."/>
            <person name="Pisabarro A.G."/>
            <person name="Kuo A."/>
            <person name="Tritt A."/>
            <person name="Lipzen A."/>
            <person name="He G."/>
            <person name="Yan M."/>
            <person name="Ng V."/>
            <person name="Cullen D."/>
            <person name="Martin F."/>
            <person name="Rosso M.-N."/>
            <person name="Henrissat B."/>
            <person name="Hibbett D."/>
            <person name="Martinez A.T."/>
            <person name="Grigoriev I.V."/>
        </authorList>
    </citation>
    <scope>NUCLEOTIDE SEQUENCE</scope>
    <source>
        <strain evidence="7">AH 44721</strain>
    </source>
</reference>
<evidence type="ECO:0000256" key="2">
    <source>
        <dbReference type="ARBA" id="ARBA00022692"/>
    </source>
</evidence>
<feature type="chain" id="PRO_5040373614" description="Protein-S-isoprenylcysteine O-methyltransferase" evidence="6">
    <location>
        <begin position="17"/>
        <end position="165"/>
    </location>
</feature>
<evidence type="ECO:0000256" key="4">
    <source>
        <dbReference type="ARBA" id="ARBA00023136"/>
    </source>
</evidence>
<dbReference type="GO" id="GO:0005789">
    <property type="term" value="C:endoplasmic reticulum membrane"/>
    <property type="evidence" value="ECO:0007669"/>
    <property type="project" value="UniProtKB-SubCell"/>
</dbReference>
<gene>
    <name evidence="7" type="ORF">CPB84DRAFT_1767438</name>
</gene>
<comment type="caution">
    <text evidence="7">The sequence shown here is derived from an EMBL/GenBank/DDBJ whole genome shotgun (WGS) entry which is preliminary data.</text>
</comment>
<dbReference type="Pfam" id="PF04140">
    <property type="entry name" value="ICMT"/>
    <property type="match status" value="1"/>
</dbReference>
<evidence type="ECO:0000256" key="1">
    <source>
        <dbReference type="ARBA" id="ARBA00004141"/>
    </source>
</evidence>
<keyword evidence="6" id="KW-0732">Signal</keyword>
<evidence type="ECO:0000256" key="6">
    <source>
        <dbReference type="SAM" id="SignalP"/>
    </source>
</evidence>
<evidence type="ECO:0000313" key="8">
    <source>
        <dbReference type="Proteomes" id="UP000724874"/>
    </source>
</evidence>
<dbReference type="PANTHER" id="PTHR12714">
    <property type="entry name" value="PROTEIN-S ISOPRENYLCYSTEINE O-METHYLTRANSFERASE"/>
    <property type="match status" value="1"/>
</dbReference>
<dbReference type="Gene3D" id="1.20.120.1630">
    <property type="match status" value="1"/>
</dbReference>
<keyword evidence="5" id="KW-0256">Endoplasmic reticulum</keyword>
<dbReference type="GO" id="GO:0032259">
    <property type="term" value="P:methylation"/>
    <property type="evidence" value="ECO:0007669"/>
    <property type="project" value="UniProtKB-KW"/>
</dbReference>
<keyword evidence="3" id="KW-1133">Transmembrane helix</keyword>